<comment type="caution">
    <text evidence="1">The sequence shown here is derived from an EMBL/GenBank/DDBJ whole genome shotgun (WGS) entry which is preliminary data.</text>
</comment>
<sequence>MKSFLLIFLIFYPLVWTTAQDSIHVETPKIITTLKVGHSINFDSKSMKFIGVIEDSRCPTGTDCIWAGEAKALIAFYEDGVLIEKKEFVFGVDAINPNNKKELFVADPKTIYAYNIQPYPSLEKTIKPSEYSLELIVQ</sequence>
<dbReference type="RefSeq" id="WP_378319087.1">
    <property type="nucleotide sequence ID" value="NZ_JBHUHY010000003.1"/>
</dbReference>
<accession>A0ABW5AVI4</accession>
<dbReference type="Proteomes" id="UP001597344">
    <property type="component" value="Unassembled WGS sequence"/>
</dbReference>
<gene>
    <name evidence="1" type="ORF">ACFSJT_04805</name>
</gene>
<evidence type="ECO:0000313" key="1">
    <source>
        <dbReference type="EMBL" id="MFD2186101.1"/>
    </source>
</evidence>
<protein>
    <submittedName>
        <fullName evidence="1">Uncharacterized protein</fullName>
    </submittedName>
</protein>
<dbReference type="EMBL" id="JBHUHY010000003">
    <property type="protein sequence ID" value="MFD2186101.1"/>
    <property type="molecule type" value="Genomic_DNA"/>
</dbReference>
<evidence type="ECO:0000313" key="2">
    <source>
        <dbReference type="Proteomes" id="UP001597344"/>
    </source>
</evidence>
<proteinExistence type="predicted"/>
<keyword evidence="2" id="KW-1185">Reference proteome</keyword>
<organism evidence="1 2">
    <name type="scientific">Aquimarina celericrescens</name>
    <dbReference type="NCBI Taxonomy" id="1964542"/>
    <lineage>
        <taxon>Bacteria</taxon>
        <taxon>Pseudomonadati</taxon>
        <taxon>Bacteroidota</taxon>
        <taxon>Flavobacteriia</taxon>
        <taxon>Flavobacteriales</taxon>
        <taxon>Flavobacteriaceae</taxon>
        <taxon>Aquimarina</taxon>
    </lineage>
</organism>
<reference evidence="2" key="1">
    <citation type="journal article" date="2019" name="Int. J. Syst. Evol. Microbiol.">
        <title>The Global Catalogue of Microorganisms (GCM) 10K type strain sequencing project: providing services to taxonomists for standard genome sequencing and annotation.</title>
        <authorList>
            <consortium name="The Broad Institute Genomics Platform"/>
            <consortium name="The Broad Institute Genome Sequencing Center for Infectious Disease"/>
            <person name="Wu L."/>
            <person name="Ma J."/>
        </authorList>
    </citation>
    <scope>NUCLEOTIDE SEQUENCE [LARGE SCALE GENOMIC DNA]</scope>
    <source>
        <strain evidence="2">DT92</strain>
    </source>
</reference>
<name>A0ABW5AVI4_9FLAO</name>